<comment type="caution">
    <text evidence="1">The sequence shown here is derived from an EMBL/GenBank/DDBJ whole genome shotgun (WGS) entry which is preliminary data.</text>
</comment>
<sequence length="131" mass="15167">MDMKTSTAQQLASKFMGEDVEGVRKEKIYTSSDMICLIRTNSKIAQNVLDNFTSDEMQENKEMKENFAQLKWNEEVSIPVEYLKWLMPFLKKSTDVVKIKVTKDYPICFEIKTDDIATTEIIVAPRVTEDD</sequence>
<dbReference type="InterPro" id="IPR046938">
    <property type="entry name" value="DNA_clamp_sf"/>
</dbReference>
<proteinExistence type="predicted"/>
<gene>
    <name evidence="1" type="ORF">LCGC14_0535190</name>
</gene>
<reference evidence="1" key="1">
    <citation type="journal article" date="2015" name="Nature">
        <title>Complex archaea that bridge the gap between prokaryotes and eukaryotes.</title>
        <authorList>
            <person name="Spang A."/>
            <person name="Saw J.H."/>
            <person name="Jorgensen S.L."/>
            <person name="Zaremba-Niedzwiedzka K."/>
            <person name="Martijn J."/>
            <person name="Lind A.E."/>
            <person name="van Eijk R."/>
            <person name="Schleper C."/>
            <person name="Guy L."/>
            <person name="Ettema T.J."/>
        </authorList>
    </citation>
    <scope>NUCLEOTIDE SEQUENCE</scope>
</reference>
<organism evidence="1">
    <name type="scientific">marine sediment metagenome</name>
    <dbReference type="NCBI Taxonomy" id="412755"/>
    <lineage>
        <taxon>unclassified sequences</taxon>
        <taxon>metagenomes</taxon>
        <taxon>ecological metagenomes</taxon>
    </lineage>
</organism>
<evidence type="ECO:0000313" key="1">
    <source>
        <dbReference type="EMBL" id="KKN60141.1"/>
    </source>
</evidence>
<evidence type="ECO:0008006" key="2">
    <source>
        <dbReference type="Google" id="ProtNLM"/>
    </source>
</evidence>
<name>A0A0F9UFY0_9ZZZZ</name>
<dbReference type="EMBL" id="LAZR01000704">
    <property type="protein sequence ID" value="KKN60141.1"/>
    <property type="molecule type" value="Genomic_DNA"/>
</dbReference>
<accession>A0A0F9UFY0</accession>
<protein>
    <recommendedName>
        <fullName evidence="2">Proliferating cell nuclear antigen PCNA C-terminal domain-containing protein</fullName>
    </recommendedName>
</protein>
<dbReference type="AlphaFoldDB" id="A0A0F9UFY0"/>
<dbReference type="Gene3D" id="3.70.10.10">
    <property type="match status" value="1"/>
</dbReference>
<dbReference type="SUPFAM" id="SSF55979">
    <property type="entry name" value="DNA clamp"/>
    <property type="match status" value="1"/>
</dbReference>